<feature type="region of interest" description="Disordered" evidence="8">
    <location>
        <begin position="1"/>
        <end position="57"/>
    </location>
</feature>
<evidence type="ECO:0000256" key="8">
    <source>
        <dbReference type="SAM" id="MobiDB-lite"/>
    </source>
</evidence>
<comment type="caution">
    <text evidence="10">The sequence shown here is derived from an EMBL/GenBank/DDBJ whole genome shotgun (WGS) entry which is preliminary data.</text>
</comment>
<evidence type="ECO:0000256" key="7">
    <source>
        <dbReference type="RuleBase" id="RU364059"/>
    </source>
</evidence>
<dbReference type="Proteomes" id="UP000745764">
    <property type="component" value="Unassembled WGS sequence"/>
</dbReference>
<dbReference type="AlphaFoldDB" id="A0A9N8KR88"/>
<dbReference type="Pfam" id="PF10744">
    <property type="entry name" value="Med1"/>
    <property type="match status" value="1"/>
</dbReference>
<organism evidence="10 11">
    <name type="scientific">Aureobasidium uvarum</name>
    <dbReference type="NCBI Taxonomy" id="2773716"/>
    <lineage>
        <taxon>Eukaryota</taxon>
        <taxon>Fungi</taxon>
        <taxon>Dikarya</taxon>
        <taxon>Ascomycota</taxon>
        <taxon>Pezizomycotina</taxon>
        <taxon>Dothideomycetes</taxon>
        <taxon>Dothideomycetidae</taxon>
        <taxon>Dothideales</taxon>
        <taxon>Saccotheciaceae</taxon>
        <taxon>Aureobasidium</taxon>
    </lineage>
</organism>
<sequence length="723" mass="77282">MTTPNASSASLLSKHSQPPLPTSNPARANTLTPRSVPSTANKAGPVTTAQPQHASTSKPIGAIAMTSSLSQTSNSSIHALSAMSNNLLAASPNTNLLAFASPAALAGLDMTTPSALLDAAATSQAMNLSLSDLGISSHKPNQDEERRLKLDTLLTKLLGPQNHRRFGRVSEEGVRRVGRWAGLDVEVEAKREARKFEGNRPVAVAGKNNVLIDFQFKDNLPTHIDLSFSSQDQAVTAHQPAAASVLLEDLTPPPGVSAINTKLDRFAANLETLARLDKLSVYDQLNCFEAITGVYESLKKLYEHEKQAARTIVQAKRGDCELRAERHVLCKRSGRPQMHARRKIGLSLDYWMEKSNVYPSHSPETAKDASAMDLDPKPSEAPREEIEGTVFALDITAEAGTPDPYSSIRVSSSWIADRILKSAEETTDPTDLLSGTQSIDWQDPAPTYLSDNNQSNSDAMAIDNNTNTGAQKLPAVRFVARLNPPLAMPWTAAAAILQSVGAASVMSDIPDMQRTYEGSLLQKPSDVPLLNKPLQSSGPAASTTTNVLTPDGVSVQHKNALYVPKQDFGYVMTSIPFAHPRQVVALLPVLRQWAYLGSLLKGTLLNEGSSPTPPRDEPSFSLADLLSGTNIHTGNAVAVDISLSTQPSPTLEFVFPVSGVEGGLASLGASISADGHVVVSSQNVAKGSQEEQEKAAQKMAKALELVGDIGVWVEWIRKVYGGA</sequence>
<accession>A0A9N8KR88</accession>
<feature type="region of interest" description="Disordered" evidence="8">
    <location>
        <begin position="361"/>
        <end position="381"/>
    </location>
</feature>
<feature type="domain" description="Mediator complex subunit Med1" evidence="9">
    <location>
        <begin position="166"/>
        <end position="601"/>
    </location>
</feature>
<gene>
    <name evidence="10" type="ORF">AWRI4620_LOCUS7154</name>
</gene>
<protein>
    <recommendedName>
        <fullName evidence="7">Mediator of RNA polymerase II transcription subunit 1</fullName>
    </recommendedName>
    <alternativeName>
        <fullName evidence="7">Mediator complex subunit 1</fullName>
    </alternativeName>
</protein>
<evidence type="ECO:0000256" key="4">
    <source>
        <dbReference type="ARBA" id="ARBA00023159"/>
    </source>
</evidence>
<dbReference type="PANTHER" id="PTHR35041">
    <property type="entry name" value="MEDIATOR OF RNA POLYMERASE II TRANSCRIPTION SUBUNIT 1"/>
    <property type="match status" value="1"/>
</dbReference>
<comment type="subcellular location">
    <subcellularLocation>
        <location evidence="1 7">Nucleus</location>
    </subcellularLocation>
</comment>
<keyword evidence="3 7" id="KW-0805">Transcription regulation</keyword>
<keyword evidence="5 7" id="KW-0804">Transcription</keyword>
<keyword evidence="11" id="KW-1185">Reference proteome</keyword>
<dbReference type="OrthoDB" id="5310959at2759"/>
<feature type="compositionally biased region" description="Polar residues" evidence="8">
    <location>
        <begin position="1"/>
        <end position="16"/>
    </location>
</feature>
<feature type="region of interest" description="Disordered" evidence="8">
    <location>
        <begin position="426"/>
        <end position="466"/>
    </location>
</feature>
<evidence type="ECO:0000256" key="2">
    <source>
        <dbReference type="ARBA" id="ARBA00006210"/>
    </source>
</evidence>
<evidence type="ECO:0000313" key="10">
    <source>
        <dbReference type="EMBL" id="CAD0112899.1"/>
    </source>
</evidence>
<evidence type="ECO:0000256" key="5">
    <source>
        <dbReference type="ARBA" id="ARBA00023163"/>
    </source>
</evidence>
<keyword evidence="4 7" id="KW-0010">Activator</keyword>
<dbReference type="GO" id="GO:0003712">
    <property type="term" value="F:transcription coregulator activity"/>
    <property type="evidence" value="ECO:0007669"/>
    <property type="project" value="InterPro"/>
</dbReference>
<name>A0A9N8KR88_9PEZI</name>
<proteinExistence type="inferred from homology"/>
<dbReference type="GO" id="GO:0016592">
    <property type="term" value="C:mediator complex"/>
    <property type="evidence" value="ECO:0007669"/>
    <property type="project" value="InterPro"/>
</dbReference>
<dbReference type="EMBL" id="CAINUL010000015">
    <property type="protein sequence ID" value="CAD0112899.1"/>
    <property type="molecule type" value="Genomic_DNA"/>
</dbReference>
<feature type="compositionally biased region" description="Polar residues" evidence="8">
    <location>
        <begin position="23"/>
        <end position="57"/>
    </location>
</feature>
<reference evidence="10" key="1">
    <citation type="submission" date="2020-06" db="EMBL/GenBank/DDBJ databases">
        <authorList>
            <person name="Onetto C."/>
        </authorList>
    </citation>
    <scope>NUCLEOTIDE SEQUENCE</scope>
</reference>
<dbReference type="PANTHER" id="PTHR35041:SF4">
    <property type="entry name" value="MEDIATOR OF RNA POLYMERASE II TRANSCRIPTION SUBUNIT 1"/>
    <property type="match status" value="1"/>
</dbReference>
<evidence type="ECO:0000259" key="9">
    <source>
        <dbReference type="Pfam" id="PF10744"/>
    </source>
</evidence>
<evidence type="ECO:0000256" key="3">
    <source>
        <dbReference type="ARBA" id="ARBA00023015"/>
    </source>
</evidence>
<evidence type="ECO:0000256" key="1">
    <source>
        <dbReference type="ARBA" id="ARBA00004123"/>
    </source>
</evidence>
<evidence type="ECO:0000256" key="6">
    <source>
        <dbReference type="ARBA" id="ARBA00023242"/>
    </source>
</evidence>
<evidence type="ECO:0000313" key="11">
    <source>
        <dbReference type="Proteomes" id="UP000745764"/>
    </source>
</evidence>
<keyword evidence="6 7" id="KW-0539">Nucleus</keyword>
<feature type="compositionally biased region" description="Polar residues" evidence="8">
    <location>
        <begin position="449"/>
        <end position="466"/>
    </location>
</feature>
<dbReference type="GO" id="GO:0045944">
    <property type="term" value="P:positive regulation of transcription by RNA polymerase II"/>
    <property type="evidence" value="ECO:0007669"/>
    <property type="project" value="UniProtKB-ARBA"/>
</dbReference>
<comment type="similarity">
    <text evidence="2 7">Belongs to the Mediator complex subunit 1 family.</text>
</comment>
<dbReference type="InterPro" id="IPR019680">
    <property type="entry name" value="Mediator_Med1"/>
</dbReference>
<comment type="function">
    <text evidence="7">Component of the Mediator complex, a coactivator involved in the regulated transcription of nearly all RNA polymerase II-dependent genes. Mediator functions as a bridge to convey information from gene-specific regulatory proteins to the basal RNA polymerase II transcription machinery. Mediator is recruited to promoters by direct interactions with regulatory proteins and serves as a scaffold for the assembly of a functional preinitiation complex with RNA polymerase II and the general transcription factors.</text>
</comment>